<evidence type="ECO:0000256" key="1">
    <source>
        <dbReference type="SAM" id="Phobius"/>
    </source>
</evidence>
<organism evidence="2 3">
    <name type="scientific">Pseudothermotoga hypogea DSM 11164 = NBRC 106472</name>
    <dbReference type="NCBI Taxonomy" id="1123384"/>
    <lineage>
        <taxon>Bacteria</taxon>
        <taxon>Thermotogati</taxon>
        <taxon>Thermotogota</taxon>
        <taxon>Thermotogae</taxon>
        <taxon>Thermotogales</taxon>
        <taxon>Thermotogaceae</taxon>
        <taxon>Pseudothermotoga</taxon>
    </lineage>
</organism>
<dbReference type="KEGG" id="phy:AJ81_00295"/>
<gene>
    <name evidence="2" type="ORF">AJ81_00295</name>
</gene>
<proteinExistence type="predicted"/>
<evidence type="ECO:0000313" key="3">
    <source>
        <dbReference type="Proteomes" id="UP000077469"/>
    </source>
</evidence>
<dbReference type="STRING" id="1123384.AJ81_00295"/>
<dbReference type="OrthoDB" id="48340at2"/>
<evidence type="ECO:0000313" key="2">
    <source>
        <dbReference type="EMBL" id="AJC74608.1"/>
    </source>
</evidence>
<feature type="transmembrane region" description="Helical" evidence="1">
    <location>
        <begin position="131"/>
        <end position="153"/>
    </location>
</feature>
<dbReference type="EMBL" id="CP007141">
    <property type="protein sequence ID" value="AJC74608.1"/>
    <property type="molecule type" value="Genomic_DNA"/>
</dbReference>
<name>A0A0X1KTF7_9THEM</name>
<sequence>MNKRLIVLLLVLVGVWAIAIYVLFFYQKSPVTGVTAQPREQVLQPLIRRLTDSDIERFRKNVEAPKPIMDVFEPYLLKVDKEQLVRQALSQVEPLSKYKFKGYFVSENENFVMFSNGILKPVGSTLEDRYLIIHAVSFAAIVVDLLTGNLLVVK</sequence>
<keyword evidence="1" id="KW-0812">Transmembrane</keyword>
<protein>
    <submittedName>
        <fullName evidence="2">Uncharacterized protein</fullName>
    </submittedName>
</protein>
<keyword evidence="1" id="KW-1133">Transmembrane helix</keyword>
<reference evidence="2 3" key="1">
    <citation type="submission" date="2014-01" db="EMBL/GenBank/DDBJ databases">
        <title>Genome sequencing of Thermotog hypogea.</title>
        <authorList>
            <person name="Zhang X."/>
            <person name="Alvare G."/>
            <person name="Fristensky B."/>
            <person name="Chen L."/>
            <person name="Suen T."/>
            <person name="Chen Q."/>
            <person name="Ma K."/>
        </authorList>
    </citation>
    <scope>NUCLEOTIDE SEQUENCE [LARGE SCALE GENOMIC DNA]</scope>
    <source>
        <strain evidence="2 3">DSM 11164</strain>
    </source>
</reference>
<feature type="transmembrane region" description="Helical" evidence="1">
    <location>
        <begin position="7"/>
        <end position="26"/>
    </location>
</feature>
<dbReference type="PATRIC" id="fig|1123384.7.peg.56"/>
<dbReference type="PaxDb" id="1123384-AJ81_00295"/>
<keyword evidence="1" id="KW-0472">Membrane</keyword>
<dbReference type="RefSeq" id="WP_031503001.1">
    <property type="nucleotide sequence ID" value="NC_022795.1"/>
</dbReference>
<dbReference type="AlphaFoldDB" id="A0A0X1KTF7"/>
<keyword evidence="3" id="KW-1185">Reference proteome</keyword>
<dbReference type="Proteomes" id="UP000077469">
    <property type="component" value="Chromosome"/>
</dbReference>
<accession>A0A0X1KTF7</accession>